<dbReference type="PANTHER" id="PTHR31286">
    <property type="entry name" value="GLYCINE-RICH CELL WALL STRUCTURAL PROTEIN 1.8-LIKE"/>
    <property type="match status" value="1"/>
</dbReference>
<dbReference type="RefSeq" id="XP_021836358.2">
    <property type="nucleotide sequence ID" value="XM_021980666.2"/>
</dbReference>
<protein>
    <recommendedName>
        <fullName evidence="1">DUF4283 domain-containing protein</fullName>
    </recommendedName>
</protein>
<accession>A0A9R0HT74</accession>
<reference evidence="3" key="2">
    <citation type="submission" date="2025-08" db="UniProtKB">
        <authorList>
            <consortium name="RefSeq"/>
        </authorList>
    </citation>
    <scope>IDENTIFICATION</scope>
    <source>
        <tissue evidence="3">Leaf</tissue>
    </source>
</reference>
<evidence type="ECO:0000313" key="3">
    <source>
        <dbReference type="RefSeq" id="XP_021836358.2"/>
    </source>
</evidence>
<proteinExistence type="predicted"/>
<gene>
    <name evidence="3" type="primary">LOC110776108</name>
</gene>
<dbReference type="Pfam" id="PF14111">
    <property type="entry name" value="DUF4283"/>
    <property type="match status" value="1"/>
</dbReference>
<name>A0A9R0HT74_SPIOL</name>
<dbReference type="Proteomes" id="UP000813463">
    <property type="component" value="Chromosome 5"/>
</dbReference>
<evidence type="ECO:0000259" key="1">
    <source>
        <dbReference type="Pfam" id="PF14111"/>
    </source>
</evidence>
<dbReference type="GeneID" id="110776108"/>
<sequence length="299" mass="33249">MPNSMLANDSEVIINGEPPILNNKAAQLESSPVLVSIDFDDIGEEVEFWESAVVGRGIYLVRFTTMENCSKILNNGPYFFDSKPLVVKPWSADENFTKEIVKTVPIWIQLSGLDVKYWGDRSLSKIVSPVGTMMKVDQATKNKDKLMFARVMIEVKVDQDFPSVIHFQNEKGAKVDQKVNYDWIPLTCAHCGGMGHDKLNCTRNKNGHTKKMWVRKQVQPSQPVEQVATRVVQNSTSFTQATKFSKVVGQQLRPVITTNSFQALSVLECEREPAEVVEGDVLMGVSSLGRGVAAPMPNG</sequence>
<dbReference type="KEGG" id="soe:110776108"/>
<keyword evidence="2" id="KW-1185">Reference proteome</keyword>
<dbReference type="InterPro" id="IPR040256">
    <property type="entry name" value="At4g02000-like"/>
</dbReference>
<dbReference type="AlphaFoldDB" id="A0A9R0HT74"/>
<organism evidence="2 3">
    <name type="scientific">Spinacia oleracea</name>
    <name type="common">Spinach</name>
    <dbReference type="NCBI Taxonomy" id="3562"/>
    <lineage>
        <taxon>Eukaryota</taxon>
        <taxon>Viridiplantae</taxon>
        <taxon>Streptophyta</taxon>
        <taxon>Embryophyta</taxon>
        <taxon>Tracheophyta</taxon>
        <taxon>Spermatophyta</taxon>
        <taxon>Magnoliopsida</taxon>
        <taxon>eudicotyledons</taxon>
        <taxon>Gunneridae</taxon>
        <taxon>Pentapetalae</taxon>
        <taxon>Caryophyllales</taxon>
        <taxon>Chenopodiaceae</taxon>
        <taxon>Chenopodioideae</taxon>
        <taxon>Anserineae</taxon>
        <taxon>Spinacia</taxon>
    </lineage>
</organism>
<feature type="domain" description="DUF4283" evidence="1">
    <location>
        <begin position="55"/>
        <end position="97"/>
    </location>
</feature>
<dbReference type="PANTHER" id="PTHR31286:SF165">
    <property type="entry name" value="DUF4283 DOMAIN-CONTAINING PROTEIN"/>
    <property type="match status" value="1"/>
</dbReference>
<dbReference type="InterPro" id="IPR025558">
    <property type="entry name" value="DUF4283"/>
</dbReference>
<evidence type="ECO:0000313" key="2">
    <source>
        <dbReference type="Proteomes" id="UP000813463"/>
    </source>
</evidence>
<reference evidence="2" key="1">
    <citation type="journal article" date="2021" name="Nat. Commun.">
        <title>Genomic analyses provide insights into spinach domestication and the genetic basis of agronomic traits.</title>
        <authorList>
            <person name="Cai X."/>
            <person name="Sun X."/>
            <person name="Xu C."/>
            <person name="Sun H."/>
            <person name="Wang X."/>
            <person name="Ge C."/>
            <person name="Zhang Z."/>
            <person name="Wang Q."/>
            <person name="Fei Z."/>
            <person name="Jiao C."/>
            <person name="Wang Q."/>
        </authorList>
    </citation>
    <scope>NUCLEOTIDE SEQUENCE [LARGE SCALE GENOMIC DNA]</scope>
    <source>
        <strain evidence="2">cv. Varoflay</strain>
    </source>
</reference>